<dbReference type="AlphaFoldDB" id="Q849C5"/>
<keyword evidence="1" id="KW-1133">Transmembrane helix</keyword>
<evidence type="ECO:0000313" key="2">
    <source>
        <dbReference type="EMBL" id="AAO52662.1"/>
    </source>
</evidence>
<organism evidence="2">
    <name type="scientific">Aster yellows phytoplasma</name>
    <dbReference type="NCBI Taxonomy" id="35779"/>
    <lineage>
        <taxon>Bacteria</taxon>
        <taxon>Bacillati</taxon>
        <taxon>Mycoplasmatota</taxon>
        <taxon>Mollicutes</taxon>
        <taxon>Acholeplasmatales</taxon>
        <taxon>Acholeplasmataceae</taxon>
        <taxon>Candidatus Phytoplasma</taxon>
        <taxon>16SrI (Aster yellows group)</taxon>
    </lineage>
</organism>
<feature type="transmembrane region" description="Helical" evidence="1">
    <location>
        <begin position="49"/>
        <end position="67"/>
    </location>
</feature>
<name>Q849C5_ASTYP</name>
<reference evidence="2" key="1">
    <citation type="journal article" date="2003" name="J. Bacteriol.">
        <title>Identification and characterization of phytoplasmal genes, employing a novel method of isolating phytoplasmal genomic DNA.</title>
        <authorList>
            <person name="Melamed S."/>
            <person name="Tanne E."/>
            <person name="Ben-Haim R."/>
            <person name="Edelbaum O."/>
            <person name="Yogev D."/>
            <person name="Sela I."/>
        </authorList>
    </citation>
    <scope>NUCLEOTIDE SEQUENCE</scope>
</reference>
<accession>Q849C5</accession>
<protein>
    <submittedName>
        <fullName evidence="2">Caspase-9 long chain</fullName>
    </submittedName>
</protein>
<sequence>MIQKLYKGVYSESRPKGSDLRWAGQALHGGEKILMTRVVLKSSCTEKRLINKGIFIYLFIYLFIYYLRYFTFKSVF</sequence>
<keyword evidence="1" id="KW-0472">Membrane</keyword>
<dbReference type="EMBL" id="AY217339">
    <property type="protein sequence ID" value="AAO52662.1"/>
    <property type="molecule type" value="Genomic_DNA"/>
</dbReference>
<proteinExistence type="predicted"/>
<evidence type="ECO:0000256" key="1">
    <source>
        <dbReference type="SAM" id="Phobius"/>
    </source>
</evidence>
<keyword evidence="1" id="KW-0812">Transmembrane</keyword>